<dbReference type="PROSITE" id="PS51635">
    <property type="entry name" value="PNPLA"/>
    <property type="match status" value="1"/>
</dbReference>
<organism evidence="5 6">
    <name type="scientific">Lautropia dentalis</name>
    <dbReference type="NCBI Taxonomy" id="2490857"/>
    <lineage>
        <taxon>Bacteria</taxon>
        <taxon>Pseudomonadati</taxon>
        <taxon>Pseudomonadota</taxon>
        <taxon>Betaproteobacteria</taxon>
        <taxon>Burkholderiales</taxon>
        <taxon>Burkholderiaceae</taxon>
        <taxon>Lautropia</taxon>
    </lineage>
</organism>
<dbReference type="EMBL" id="RRUE01000002">
    <property type="protein sequence ID" value="RRN43701.1"/>
    <property type="molecule type" value="Genomic_DNA"/>
</dbReference>
<evidence type="ECO:0000259" key="4">
    <source>
        <dbReference type="PROSITE" id="PS51635"/>
    </source>
</evidence>
<feature type="compositionally biased region" description="Low complexity" evidence="3">
    <location>
        <begin position="503"/>
        <end position="517"/>
    </location>
</feature>
<dbReference type="Proteomes" id="UP000270261">
    <property type="component" value="Unassembled WGS sequence"/>
</dbReference>
<accession>A0A3R8T0K7</accession>
<feature type="compositionally biased region" description="Basic and acidic residues" evidence="3">
    <location>
        <begin position="382"/>
        <end position="402"/>
    </location>
</feature>
<dbReference type="InterPro" id="IPR002641">
    <property type="entry name" value="PNPLA_dom"/>
</dbReference>
<evidence type="ECO:0000313" key="6">
    <source>
        <dbReference type="Proteomes" id="UP000270261"/>
    </source>
</evidence>
<dbReference type="OrthoDB" id="5508529at2"/>
<feature type="compositionally biased region" description="Basic residues" evidence="3">
    <location>
        <begin position="639"/>
        <end position="650"/>
    </location>
</feature>
<comment type="caution">
    <text evidence="5">The sequence shown here is derived from an EMBL/GenBank/DDBJ whole genome shotgun (WGS) entry which is preliminary data.</text>
</comment>
<reference evidence="5 6" key="1">
    <citation type="submission" date="2018-11" db="EMBL/GenBank/DDBJ databases">
        <title>Genome sequencing of Lautropia sp. KCOM 2505 (= ChDC F240).</title>
        <authorList>
            <person name="Kook J.-K."/>
            <person name="Park S.-N."/>
            <person name="Lim Y.K."/>
        </authorList>
    </citation>
    <scope>NUCLEOTIDE SEQUENCE [LARGE SCALE GENOMIC DNA]</scope>
    <source>
        <strain evidence="5 6">KCOM 2505</strain>
    </source>
</reference>
<feature type="compositionally biased region" description="Gly residues" evidence="3">
    <location>
        <begin position="315"/>
        <end position="350"/>
    </location>
</feature>
<dbReference type="RefSeq" id="WP_125095905.1">
    <property type="nucleotide sequence ID" value="NZ_RRUE01000002.1"/>
</dbReference>
<protein>
    <submittedName>
        <fullName evidence="5">Patatin-like phospholipase family protein</fullName>
    </submittedName>
</protein>
<evidence type="ECO:0000313" key="5">
    <source>
        <dbReference type="EMBL" id="RRN43701.1"/>
    </source>
</evidence>
<feature type="domain" description="PNPLA" evidence="4">
    <location>
        <begin position="5"/>
        <end position="213"/>
    </location>
</feature>
<dbReference type="AlphaFoldDB" id="A0A3R8T0K7"/>
<dbReference type="Pfam" id="PF01734">
    <property type="entry name" value="Patatin"/>
    <property type="match status" value="1"/>
</dbReference>
<dbReference type="SUPFAM" id="SSF52151">
    <property type="entry name" value="FabD/lysophospholipase-like"/>
    <property type="match status" value="1"/>
</dbReference>
<sequence>MFDKVVFAGGGHRCWWQAGFWEVLRAEIELRPRVIGAVSMGAFMACLVHANDTRRALAWYERELAGVRSNMAWVNLFRKDEPLFRQGGIYRKAMRALLGGEHFRQLMWQAPEIRVACAVAPAALSDRQLDRLGWREARRDARLVPASLHAKPERAEIFVPLVKRLQDCRTEREMCDLLQASSAYPPLVPAVEFEGERVVTGELVDPVPVDLVADVPGQTLVLTTRTYNRKTPVFAMEGRIYVQPSAPVPVASWDFTSARRFQQTYELGRQDAEAFLKLFGLGVFRTDVQFGGAMLAGGQWGDEARVDTVMDDDGGAGAGSAGAGPAGSGSAGSGRGGGSGRAAGAGGTAGADGASGTAGAAGVPGVDGGVDDAAAGAGDGTARARDGKAARDTNRAGFDRDGVAEGGAAEGAAVAGVGAGVGAAGAGIAGASGEHTGAAAGARDARLARADASQADGADTRGPGRVNIGSGQVAGGARGDGRARRDGAGRSAEADRTAGAGRGSMAAVDGAAAGSASTDDRRRVGIGSAPDGRMSVGGGRDAIPADADGDLIDDMPLTLTDGHTLGEPSDKLFERAGRLPPRSANGGGRKEDGLRAGDGKRRGEGARGDSGGDDGRGDGGRGDDGRGDTGRGVGARKAEHARKRGRKTEK</sequence>
<gene>
    <name evidence="5" type="ORF">EHV23_09760</name>
</gene>
<feature type="compositionally biased region" description="Basic and acidic residues" evidence="3">
    <location>
        <begin position="588"/>
        <end position="607"/>
    </location>
</feature>
<feature type="compositionally biased region" description="Basic and acidic residues" evidence="3">
    <location>
        <begin position="568"/>
        <end position="577"/>
    </location>
</feature>
<keyword evidence="1" id="KW-0443">Lipid metabolism</keyword>
<proteinExistence type="predicted"/>
<dbReference type="GO" id="GO:0006629">
    <property type="term" value="P:lipid metabolic process"/>
    <property type="evidence" value="ECO:0007669"/>
    <property type="project" value="UniProtKB-KW"/>
</dbReference>
<feature type="region of interest" description="Disordered" evidence="3">
    <location>
        <begin position="307"/>
        <end position="358"/>
    </location>
</feature>
<evidence type="ECO:0000256" key="3">
    <source>
        <dbReference type="SAM" id="MobiDB-lite"/>
    </source>
</evidence>
<keyword evidence="6" id="KW-1185">Reference proteome</keyword>
<evidence type="ECO:0000256" key="1">
    <source>
        <dbReference type="ARBA" id="ARBA00023098"/>
    </source>
</evidence>
<feature type="compositionally biased region" description="Basic and acidic residues" evidence="3">
    <location>
        <begin position="613"/>
        <end position="629"/>
    </location>
</feature>
<feature type="region of interest" description="Disordered" evidence="3">
    <location>
        <begin position="439"/>
        <end position="650"/>
    </location>
</feature>
<dbReference type="Gene3D" id="3.40.1090.10">
    <property type="entry name" value="Cytosolic phospholipase A2 catalytic domain"/>
    <property type="match status" value="1"/>
</dbReference>
<feature type="compositionally biased region" description="Basic and acidic residues" evidence="3">
    <location>
        <begin position="479"/>
        <end position="496"/>
    </location>
</feature>
<name>A0A3R8T0K7_9BURK</name>
<evidence type="ECO:0000256" key="2">
    <source>
        <dbReference type="PROSITE-ProRule" id="PRU01161"/>
    </source>
</evidence>
<comment type="caution">
    <text evidence="2">Lacks conserved residue(s) required for the propagation of feature annotation.</text>
</comment>
<dbReference type="InterPro" id="IPR016035">
    <property type="entry name" value="Acyl_Trfase/lysoPLipase"/>
</dbReference>
<feature type="region of interest" description="Disordered" evidence="3">
    <location>
        <begin position="372"/>
        <end position="402"/>
    </location>
</feature>